<name>A0ABR1D6Q2_NECAM</name>
<protein>
    <submittedName>
        <fullName evidence="2">Uncharacterized protein</fullName>
    </submittedName>
</protein>
<proteinExistence type="predicted"/>
<organism evidence="2 3">
    <name type="scientific">Necator americanus</name>
    <name type="common">Human hookworm</name>
    <dbReference type="NCBI Taxonomy" id="51031"/>
    <lineage>
        <taxon>Eukaryota</taxon>
        <taxon>Metazoa</taxon>
        <taxon>Ecdysozoa</taxon>
        <taxon>Nematoda</taxon>
        <taxon>Chromadorea</taxon>
        <taxon>Rhabditida</taxon>
        <taxon>Rhabditina</taxon>
        <taxon>Rhabditomorpha</taxon>
        <taxon>Strongyloidea</taxon>
        <taxon>Ancylostomatidae</taxon>
        <taxon>Bunostominae</taxon>
        <taxon>Necator</taxon>
    </lineage>
</organism>
<keyword evidence="3" id="KW-1185">Reference proteome</keyword>
<accession>A0ABR1D6Q2</accession>
<dbReference type="Proteomes" id="UP001303046">
    <property type="component" value="Unassembled WGS sequence"/>
</dbReference>
<sequence>MELPGPSSSSSNFSAIARRLLLTRRNNECPETPVLLLPVSGTKLPVQNTTVSLPQLVEDSKPPTQEPNRSLPEEVQDVKPSVDDIEYEWSDSECSSELDEFMEQLARARENQPIECYAGICGRIHSLRKERFMALHAGNADVPVLGRRSKIVIRRVRQFFEEFKKILGDECEGTIFSSTVELTAWACGITPDTVTRIGVKEDFVHELFPRTKKKKTCFSFAKEKEITIKKYEDEWGEVIRDFIRHKMSKDKDMTSNRLHAELCREYSHFPIARGTLYTFLNAMGVKFHRVNGRRMMSI</sequence>
<gene>
    <name evidence="2" type="primary">Necator_chrIII.g13125</name>
    <name evidence="2" type="ORF">RB195_012358</name>
</gene>
<evidence type="ECO:0000313" key="3">
    <source>
        <dbReference type="Proteomes" id="UP001303046"/>
    </source>
</evidence>
<evidence type="ECO:0000313" key="2">
    <source>
        <dbReference type="EMBL" id="KAK6746195.1"/>
    </source>
</evidence>
<evidence type="ECO:0000256" key="1">
    <source>
        <dbReference type="SAM" id="MobiDB-lite"/>
    </source>
</evidence>
<comment type="caution">
    <text evidence="2">The sequence shown here is derived from an EMBL/GenBank/DDBJ whole genome shotgun (WGS) entry which is preliminary data.</text>
</comment>
<dbReference type="EMBL" id="JAVFWL010000003">
    <property type="protein sequence ID" value="KAK6746195.1"/>
    <property type="molecule type" value="Genomic_DNA"/>
</dbReference>
<reference evidence="2 3" key="1">
    <citation type="submission" date="2023-08" db="EMBL/GenBank/DDBJ databases">
        <title>A Necator americanus chromosomal reference genome.</title>
        <authorList>
            <person name="Ilik V."/>
            <person name="Petrzelkova K.J."/>
            <person name="Pardy F."/>
            <person name="Fuh T."/>
            <person name="Niatou-Singa F.S."/>
            <person name="Gouil Q."/>
            <person name="Baker L."/>
            <person name="Ritchie M.E."/>
            <person name="Jex A.R."/>
            <person name="Gazzola D."/>
            <person name="Li H."/>
            <person name="Toshio Fujiwara R."/>
            <person name="Zhan B."/>
            <person name="Aroian R.V."/>
            <person name="Pafco B."/>
            <person name="Schwarz E.M."/>
        </authorList>
    </citation>
    <scope>NUCLEOTIDE SEQUENCE [LARGE SCALE GENOMIC DNA]</scope>
    <source>
        <strain evidence="2 3">Aroian</strain>
        <tissue evidence="2">Whole animal</tissue>
    </source>
</reference>
<feature type="region of interest" description="Disordered" evidence="1">
    <location>
        <begin position="52"/>
        <end position="75"/>
    </location>
</feature>